<proteinExistence type="predicted"/>
<organism evidence="1 2">
    <name type="scientific">Diversispora epigaea</name>
    <dbReference type="NCBI Taxonomy" id="1348612"/>
    <lineage>
        <taxon>Eukaryota</taxon>
        <taxon>Fungi</taxon>
        <taxon>Fungi incertae sedis</taxon>
        <taxon>Mucoromycota</taxon>
        <taxon>Glomeromycotina</taxon>
        <taxon>Glomeromycetes</taxon>
        <taxon>Diversisporales</taxon>
        <taxon>Diversisporaceae</taxon>
        <taxon>Diversispora</taxon>
    </lineage>
</organism>
<dbReference type="AlphaFoldDB" id="A0A397G607"/>
<sequence>MLAQLWLQKWQKLAETDEIVSGYNPLAWDNSKREMIGSNVSDFTQDKLCQCYYIRTEKFSIVDYEAFKNFKN</sequence>
<comment type="caution">
    <text evidence="1">The sequence shown here is derived from an EMBL/GenBank/DDBJ whole genome shotgun (WGS) entry which is preliminary data.</text>
</comment>
<dbReference type="EMBL" id="PQFF01000515">
    <property type="protein sequence ID" value="RHZ46452.1"/>
    <property type="molecule type" value="Genomic_DNA"/>
</dbReference>
<gene>
    <name evidence="1" type="ORF">Glove_621g16</name>
</gene>
<reference evidence="1 2" key="1">
    <citation type="submission" date="2018-08" db="EMBL/GenBank/DDBJ databases">
        <title>Genome and evolution of the arbuscular mycorrhizal fungus Diversispora epigaea (formerly Glomus versiforme) and its bacterial endosymbionts.</title>
        <authorList>
            <person name="Sun X."/>
            <person name="Fei Z."/>
            <person name="Harrison M."/>
        </authorList>
    </citation>
    <scope>NUCLEOTIDE SEQUENCE [LARGE SCALE GENOMIC DNA]</scope>
    <source>
        <strain evidence="1 2">IT104</strain>
    </source>
</reference>
<evidence type="ECO:0000313" key="1">
    <source>
        <dbReference type="EMBL" id="RHZ46452.1"/>
    </source>
</evidence>
<name>A0A397G607_9GLOM</name>
<accession>A0A397G607</accession>
<protein>
    <submittedName>
        <fullName evidence="1">Uncharacterized protein</fullName>
    </submittedName>
</protein>
<dbReference type="OrthoDB" id="2487464at2759"/>
<evidence type="ECO:0000313" key="2">
    <source>
        <dbReference type="Proteomes" id="UP000266861"/>
    </source>
</evidence>
<keyword evidence="2" id="KW-1185">Reference proteome</keyword>
<dbReference type="Proteomes" id="UP000266861">
    <property type="component" value="Unassembled WGS sequence"/>
</dbReference>